<sequence>MKTIYYSGKNSGTGKTPLVYFVLLISVSRMIHTNLDTVSQKTYTDITTEEMETLVMEPETVIVDVRDEWEFEEFNIGGLNIPLAEIRDKRHYLLPYDNVIVVCTNGIRSRVAAKDFCRHPELQAKTMYHLKGGILGVDE</sequence>
<dbReference type="RefSeq" id="WP_310586601.1">
    <property type="nucleotide sequence ID" value="NZ_CP110973.1"/>
</dbReference>
<dbReference type="Proteomes" id="UP001597116">
    <property type="component" value="Unassembled WGS sequence"/>
</dbReference>
<reference evidence="3" key="1">
    <citation type="journal article" date="2019" name="Int. J. Syst. Evol. Microbiol.">
        <title>The Global Catalogue of Microorganisms (GCM) 10K type strain sequencing project: providing services to taxonomists for standard genome sequencing and annotation.</title>
        <authorList>
            <consortium name="The Broad Institute Genomics Platform"/>
            <consortium name="The Broad Institute Genome Sequencing Center for Infectious Disease"/>
            <person name="Wu L."/>
            <person name="Ma J."/>
        </authorList>
    </citation>
    <scope>NUCLEOTIDE SEQUENCE [LARGE SCALE GENOMIC DNA]</scope>
    <source>
        <strain evidence="3">CCUG 55608</strain>
    </source>
</reference>
<feature type="domain" description="Rhodanese" evidence="1">
    <location>
        <begin position="56"/>
        <end position="139"/>
    </location>
</feature>
<accession>A0ABW3QHH9</accession>
<dbReference type="PANTHER" id="PTHR43031">
    <property type="entry name" value="FAD-DEPENDENT OXIDOREDUCTASE"/>
    <property type="match status" value="1"/>
</dbReference>
<name>A0ABW3QHH9_9BACT</name>
<evidence type="ECO:0000259" key="1">
    <source>
        <dbReference type="PROSITE" id="PS50206"/>
    </source>
</evidence>
<organism evidence="2 3">
    <name type="scientific">Larkinella insperata</name>
    <dbReference type="NCBI Taxonomy" id="332158"/>
    <lineage>
        <taxon>Bacteria</taxon>
        <taxon>Pseudomonadati</taxon>
        <taxon>Bacteroidota</taxon>
        <taxon>Cytophagia</taxon>
        <taxon>Cytophagales</taxon>
        <taxon>Spirosomataceae</taxon>
        <taxon>Larkinella</taxon>
    </lineage>
</organism>
<dbReference type="EMBL" id="JBHTLP010000011">
    <property type="protein sequence ID" value="MFD1143245.1"/>
    <property type="molecule type" value="Genomic_DNA"/>
</dbReference>
<dbReference type="SUPFAM" id="SSF52821">
    <property type="entry name" value="Rhodanese/Cell cycle control phosphatase"/>
    <property type="match status" value="1"/>
</dbReference>
<dbReference type="PROSITE" id="PS50206">
    <property type="entry name" value="RHODANESE_3"/>
    <property type="match status" value="1"/>
</dbReference>
<dbReference type="PANTHER" id="PTHR43031:SF1">
    <property type="entry name" value="PYRIDINE NUCLEOTIDE-DISULPHIDE OXIDOREDUCTASE"/>
    <property type="match status" value="1"/>
</dbReference>
<evidence type="ECO:0000313" key="2">
    <source>
        <dbReference type="EMBL" id="MFD1143245.1"/>
    </source>
</evidence>
<evidence type="ECO:0000313" key="3">
    <source>
        <dbReference type="Proteomes" id="UP001597116"/>
    </source>
</evidence>
<comment type="caution">
    <text evidence="2">The sequence shown here is derived from an EMBL/GenBank/DDBJ whole genome shotgun (WGS) entry which is preliminary data.</text>
</comment>
<dbReference type="Gene3D" id="3.40.250.10">
    <property type="entry name" value="Rhodanese-like domain"/>
    <property type="match status" value="1"/>
</dbReference>
<gene>
    <name evidence="2" type="ORF">ACFQ4C_19110</name>
</gene>
<protein>
    <submittedName>
        <fullName evidence="2">Rhodanese-like domain-containing protein</fullName>
    </submittedName>
</protein>
<proteinExistence type="predicted"/>
<dbReference type="Pfam" id="PF00581">
    <property type="entry name" value="Rhodanese"/>
    <property type="match status" value="1"/>
</dbReference>
<dbReference type="InterPro" id="IPR050229">
    <property type="entry name" value="GlpE_sulfurtransferase"/>
</dbReference>
<dbReference type="InterPro" id="IPR001763">
    <property type="entry name" value="Rhodanese-like_dom"/>
</dbReference>
<dbReference type="InterPro" id="IPR036873">
    <property type="entry name" value="Rhodanese-like_dom_sf"/>
</dbReference>
<dbReference type="CDD" id="cd00158">
    <property type="entry name" value="RHOD"/>
    <property type="match status" value="1"/>
</dbReference>
<keyword evidence="3" id="KW-1185">Reference proteome</keyword>